<gene>
    <name evidence="9" type="primary">flgH</name>
    <name evidence="9" type="ORF">NO2_0226</name>
</gene>
<comment type="similarity">
    <text evidence="4">Belongs to the FlgH family.</text>
</comment>
<dbReference type="Proteomes" id="UP000275925">
    <property type="component" value="Unassembled WGS sequence"/>
</dbReference>
<evidence type="ECO:0000256" key="3">
    <source>
        <dbReference type="ARBA" id="ARBA00004442"/>
    </source>
</evidence>
<dbReference type="Pfam" id="PF02107">
    <property type="entry name" value="FlgH"/>
    <property type="match status" value="1"/>
</dbReference>
<comment type="caution">
    <text evidence="9">The sequence shown here is derived from an EMBL/GenBank/DDBJ whole genome shotgun (WGS) entry which is preliminary data.</text>
</comment>
<name>A0A388TH19_9BACT</name>
<dbReference type="AlphaFoldDB" id="A0A388TH19"/>
<keyword evidence="5" id="KW-0732">Signal</keyword>
<dbReference type="PRINTS" id="PR01008">
    <property type="entry name" value="FLGLRINGFLGH"/>
</dbReference>
<dbReference type="GO" id="GO:0003774">
    <property type="term" value="F:cytoskeletal motor activity"/>
    <property type="evidence" value="ECO:0007669"/>
    <property type="project" value="InterPro"/>
</dbReference>
<keyword evidence="8" id="KW-0998">Cell outer membrane</keyword>
<dbReference type="InterPro" id="IPR000527">
    <property type="entry name" value="Flag_Lring"/>
</dbReference>
<keyword evidence="9" id="KW-0282">Flagellum</keyword>
<evidence type="ECO:0000256" key="7">
    <source>
        <dbReference type="ARBA" id="ARBA00023143"/>
    </source>
</evidence>
<evidence type="ECO:0000313" key="9">
    <source>
        <dbReference type="EMBL" id="GBR75563.1"/>
    </source>
</evidence>
<evidence type="ECO:0000256" key="5">
    <source>
        <dbReference type="ARBA" id="ARBA00022729"/>
    </source>
</evidence>
<dbReference type="PANTHER" id="PTHR34933">
    <property type="entry name" value="FLAGELLAR L-RING PROTEIN"/>
    <property type="match status" value="1"/>
</dbReference>
<organism evidence="9 10">
    <name type="scientific">Candidatus Termititenax persephonae</name>
    <dbReference type="NCBI Taxonomy" id="2218525"/>
    <lineage>
        <taxon>Bacteria</taxon>
        <taxon>Bacillati</taxon>
        <taxon>Candidatus Margulisiibacteriota</taxon>
        <taxon>Candidatus Termititenacia</taxon>
        <taxon>Candidatus Termititenacales</taxon>
        <taxon>Candidatus Termititenacaceae</taxon>
        <taxon>Candidatus Termititenax</taxon>
    </lineage>
</organism>
<evidence type="ECO:0000256" key="6">
    <source>
        <dbReference type="ARBA" id="ARBA00023136"/>
    </source>
</evidence>
<evidence type="ECO:0000256" key="1">
    <source>
        <dbReference type="ARBA" id="ARBA00002591"/>
    </source>
</evidence>
<comment type="subcellular location">
    <subcellularLocation>
        <location evidence="2">Bacterial flagellum basal body</location>
    </subcellularLocation>
    <subcellularLocation>
        <location evidence="3">Cell outer membrane</location>
    </subcellularLocation>
</comment>
<evidence type="ECO:0000313" key="10">
    <source>
        <dbReference type="Proteomes" id="UP000275925"/>
    </source>
</evidence>
<dbReference type="EMBL" id="BGZO01000004">
    <property type="protein sequence ID" value="GBR75563.1"/>
    <property type="molecule type" value="Genomic_DNA"/>
</dbReference>
<sequence length="204" mass="22029">MKNYSKTLLGAVLIVSFSLAASLWSEKSKAQFVRTQEFNVGDTITILIDESLSAAQSGTTRLDRSSDAALNFSNRAESSAEAGRRTLVDTQSNSRLNLSTTGRTNYSGTGRTERSSSIKTTITATVIDVQPNGNLFVLGQRSIRVNEEVETLEVSGIVNTEKLKDDNSISSTQIANAKITIRGAGTVSSPQQPGLLGKMFEWLF</sequence>
<protein>
    <submittedName>
        <fullName evidence="9">Flagellar L-ring protein FlgH</fullName>
    </submittedName>
</protein>
<reference evidence="9 10" key="1">
    <citation type="journal article" date="2019" name="ISME J.">
        <title>Genome analyses of uncultured TG2/ZB3 bacteria in 'Margulisbacteria' specifically attached to ectosymbiotic spirochetes of protists in the termite gut.</title>
        <authorList>
            <person name="Utami Y.D."/>
            <person name="Kuwahara H."/>
            <person name="Igai K."/>
            <person name="Murakami T."/>
            <person name="Sugaya K."/>
            <person name="Morikawa T."/>
            <person name="Nagura Y."/>
            <person name="Yuki M."/>
            <person name="Deevong P."/>
            <person name="Inoue T."/>
            <person name="Kihara K."/>
            <person name="Lo N."/>
            <person name="Yamada A."/>
            <person name="Ohkuma M."/>
            <person name="Hongoh Y."/>
        </authorList>
    </citation>
    <scope>NUCLEOTIDE SEQUENCE [LARGE SCALE GENOMIC DNA]</scope>
    <source>
        <strain evidence="9">NkOx7-02</strain>
    </source>
</reference>
<evidence type="ECO:0000256" key="8">
    <source>
        <dbReference type="ARBA" id="ARBA00023237"/>
    </source>
</evidence>
<keyword evidence="7" id="KW-0975">Bacterial flagellum</keyword>
<keyword evidence="9" id="KW-0969">Cilium</keyword>
<dbReference type="GO" id="GO:0009279">
    <property type="term" value="C:cell outer membrane"/>
    <property type="evidence" value="ECO:0007669"/>
    <property type="project" value="UniProtKB-SubCell"/>
</dbReference>
<accession>A0A388TH19</accession>
<dbReference type="GO" id="GO:0071973">
    <property type="term" value="P:bacterial-type flagellum-dependent cell motility"/>
    <property type="evidence" value="ECO:0007669"/>
    <property type="project" value="InterPro"/>
</dbReference>
<proteinExistence type="inferred from homology"/>
<keyword evidence="9" id="KW-0966">Cell projection</keyword>
<comment type="function">
    <text evidence="1">Assembles around the rod to form the L-ring and probably protects the motor/basal body from shearing forces during rotation.</text>
</comment>
<keyword evidence="10" id="KW-1185">Reference proteome</keyword>
<keyword evidence="6" id="KW-0472">Membrane</keyword>
<dbReference type="PANTHER" id="PTHR34933:SF1">
    <property type="entry name" value="FLAGELLAR L-RING PROTEIN"/>
    <property type="match status" value="1"/>
</dbReference>
<dbReference type="GO" id="GO:0009427">
    <property type="term" value="C:bacterial-type flagellum basal body, distal rod, L ring"/>
    <property type="evidence" value="ECO:0007669"/>
    <property type="project" value="InterPro"/>
</dbReference>
<evidence type="ECO:0000256" key="2">
    <source>
        <dbReference type="ARBA" id="ARBA00004117"/>
    </source>
</evidence>
<evidence type="ECO:0000256" key="4">
    <source>
        <dbReference type="ARBA" id="ARBA00006929"/>
    </source>
</evidence>